<dbReference type="Gene3D" id="3.40.50.300">
    <property type="entry name" value="P-loop containing nucleotide triphosphate hydrolases"/>
    <property type="match status" value="1"/>
</dbReference>
<dbReference type="AlphaFoldDB" id="A0A1R0F7A6"/>
<reference evidence="1 2" key="1">
    <citation type="submission" date="2016-12" db="EMBL/GenBank/DDBJ databases">
        <title>Comparative genomics of Bartonella apis.</title>
        <authorList>
            <person name="Engel P."/>
        </authorList>
    </citation>
    <scope>NUCLEOTIDE SEQUENCE [LARGE SCALE GENOMIC DNA]</scope>
    <source>
        <strain evidence="1 2">PEB0149</strain>
    </source>
</reference>
<dbReference type="SUPFAM" id="SSF52540">
    <property type="entry name" value="P-loop containing nucleoside triphosphate hydrolases"/>
    <property type="match status" value="1"/>
</dbReference>
<dbReference type="GO" id="GO:0003887">
    <property type="term" value="F:DNA-directed DNA polymerase activity"/>
    <property type="evidence" value="ECO:0007669"/>
    <property type="project" value="UniProtKB-EC"/>
</dbReference>
<dbReference type="NCBIfam" id="TIGR00678">
    <property type="entry name" value="holB"/>
    <property type="match status" value="1"/>
</dbReference>
<dbReference type="InterPro" id="IPR050238">
    <property type="entry name" value="DNA_Rep/Repair_Clamp_Loader"/>
</dbReference>
<dbReference type="InterPro" id="IPR004622">
    <property type="entry name" value="DNA_pol_HolB"/>
</dbReference>
<evidence type="ECO:0000313" key="1">
    <source>
        <dbReference type="EMBL" id="OLY42840.1"/>
    </source>
</evidence>
<dbReference type="PANTHER" id="PTHR11669">
    <property type="entry name" value="REPLICATION FACTOR C / DNA POLYMERASE III GAMMA-TAU SUBUNIT"/>
    <property type="match status" value="1"/>
</dbReference>
<gene>
    <name evidence="1" type="ORF">PEB0149_002520</name>
</gene>
<organism evidence="1 2">
    <name type="scientific">Bartonella apis</name>
    <dbReference type="NCBI Taxonomy" id="1686310"/>
    <lineage>
        <taxon>Bacteria</taxon>
        <taxon>Pseudomonadati</taxon>
        <taxon>Pseudomonadota</taxon>
        <taxon>Alphaproteobacteria</taxon>
        <taxon>Hyphomicrobiales</taxon>
        <taxon>Bartonellaceae</taxon>
        <taxon>Bartonella</taxon>
    </lineage>
</organism>
<keyword evidence="1" id="KW-0808">Transferase</keyword>
<dbReference type="OrthoDB" id="9811073at2"/>
<dbReference type="NCBIfam" id="NF005677">
    <property type="entry name" value="PRK07471.1"/>
    <property type="match status" value="1"/>
</dbReference>
<dbReference type="Proteomes" id="UP000187344">
    <property type="component" value="Unassembled WGS sequence"/>
</dbReference>
<keyword evidence="1" id="KW-0548">Nucleotidyltransferase</keyword>
<dbReference type="InterPro" id="IPR027417">
    <property type="entry name" value="P-loop_NTPase"/>
</dbReference>
<dbReference type="EMBL" id="LXYT01000003">
    <property type="protein sequence ID" value="OLY42840.1"/>
    <property type="molecule type" value="Genomic_DNA"/>
</dbReference>
<dbReference type="NCBIfam" id="NF006586">
    <property type="entry name" value="PRK09112.1"/>
    <property type="match status" value="1"/>
</dbReference>
<dbReference type="GO" id="GO:0008408">
    <property type="term" value="F:3'-5' exonuclease activity"/>
    <property type="evidence" value="ECO:0007669"/>
    <property type="project" value="InterPro"/>
</dbReference>
<dbReference type="EC" id="2.7.7.7" evidence="1"/>
<dbReference type="PANTHER" id="PTHR11669:SF8">
    <property type="entry name" value="DNA POLYMERASE III SUBUNIT DELTA"/>
    <property type="match status" value="1"/>
</dbReference>
<dbReference type="GO" id="GO:0006261">
    <property type="term" value="P:DNA-templated DNA replication"/>
    <property type="evidence" value="ECO:0007669"/>
    <property type="project" value="TreeGrafter"/>
</dbReference>
<sequence length="347" mass="38592">MQELETPKQYDDIDGVIRPSQNTHIFGHNDVIEALGRMRKEGRLHHALLFEGPLGIGKATLAYHLASNILSKSSGDLAAPEETSPVWRQIAQGSHPSVTHISRRYDSKTERFNTGITVDDIREINRFLAQTSYNGGWRVVIIDTADDMNRAAANGVLKTLEEPPEKTLFILISNSSGRLLPTIRSRCHLIKFRPLDYDNMGKALHLVLANRLPPAAELDAIIAESEGSVRKAALLICYGGMEIIRVQREILNQPIFDVVKAQTIAQALSGRDAVIQFHQFCDNLLSIISSKAMKAGLSGNSLLSNRYADAWKNIADEIAKTEAFNLDKKQFVINVLYKLHKLMISDA</sequence>
<protein>
    <submittedName>
        <fullName evidence="1">DNA polymerase-3 subunit delta</fullName>
        <ecNumber evidence="1">2.7.7.7</ecNumber>
    </submittedName>
</protein>
<name>A0A1R0F7A6_9HYPH</name>
<accession>A0A1R0F7A6</accession>
<evidence type="ECO:0000313" key="2">
    <source>
        <dbReference type="Proteomes" id="UP000187344"/>
    </source>
</evidence>
<dbReference type="Pfam" id="PF13177">
    <property type="entry name" value="DNA_pol3_delta2"/>
    <property type="match status" value="1"/>
</dbReference>
<proteinExistence type="predicted"/>
<comment type="caution">
    <text evidence="1">The sequence shown here is derived from an EMBL/GenBank/DDBJ whole genome shotgun (WGS) entry which is preliminary data.</text>
</comment>
<keyword evidence="2" id="KW-1185">Reference proteome</keyword>
<dbReference type="RefSeq" id="WP_075870676.1">
    <property type="nucleotide sequence ID" value="NZ_CAMKXQ010000003.1"/>
</dbReference>